<dbReference type="InterPro" id="IPR015315">
    <property type="entry name" value="DUF1963"/>
</dbReference>
<dbReference type="Gene3D" id="2.30.320.10">
    <property type="entry name" value="YwqG-like"/>
    <property type="match status" value="1"/>
</dbReference>
<dbReference type="SUPFAM" id="SSF103032">
    <property type="entry name" value="Hypothetical protein YwqG"/>
    <property type="match status" value="1"/>
</dbReference>
<keyword evidence="2" id="KW-1185">Reference proteome</keyword>
<dbReference type="eggNOG" id="COG3878">
    <property type="taxonomic scope" value="Bacteria"/>
</dbReference>
<reference evidence="1 2" key="1">
    <citation type="journal article" date="2005" name="J. Bacteriol.">
        <title>Complete genome sequence and analysis of the multiresistant nosocomial pathogen Corynebacterium jeikeium K411, a lipid-requiring bacterium of the human skin flora.</title>
        <authorList>
            <person name="Tauch A."/>
            <person name="Kaiser O."/>
            <person name="Hain T."/>
            <person name="Goesmann A."/>
            <person name="Weisshaar B."/>
            <person name="Albersmeier A."/>
            <person name="Bekel T."/>
            <person name="Bischoff N."/>
            <person name="Brune I."/>
            <person name="Chakraborty T."/>
            <person name="Kalinowski J."/>
            <person name="Meyer F."/>
            <person name="Rupp O."/>
            <person name="Schneiker S."/>
            <person name="Viehoever P."/>
            <person name="Puehler A."/>
        </authorList>
    </citation>
    <scope>NUCLEOTIDE SEQUENCE [LARGE SCALE GENOMIC DNA]</scope>
    <source>
        <strain evidence="1 2">K411</strain>
    </source>
</reference>
<accession>Q4JTW2</accession>
<dbReference type="KEGG" id="cjk:jk1572"/>
<dbReference type="Proteomes" id="UP000000545">
    <property type="component" value="Chromosome"/>
</dbReference>
<dbReference type="PANTHER" id="PTHR36436">
    <property type="entry name" value="SLL5081 PROTEIN"/>
    <property type="match status" value="1"/>
</dbReference>
<dbReference type="AlphaFoldDB" id="Q4JTW2"/>
<organism evidence="1 2">
    <name type="scientific">Corynebacterium jeikeium (strain K411)</name>
    <dbReference type="NCBI Taxonomy" id="306537"/>
    <lineage>
        <taxon>Bacteria</taxon>
        <taxon>Bacillati</taxon>
        <taxon>Actinomycetota</taxon>
        <taxon>Actinomycetes</taxon>
        <taxon>Mycobacteriales</taxon>
        <taxon>Corynebacteriaceae</taxon>
        <taxon>Corynebacterium</taxon>
    </lineage>
</organism>
<proteinExistence type="predicted"/>
<sequence length="334" mass="37660">MILRMWDCGRTPKVVDMFESTSLDDLKYSFDSIPTRPALALKESTRPDSPTTSKVCGTPYLPEHAPYPYYDGRPMFFIAQFNFSELEPLPGFPTTGLLQLFVPDIEFWGDPWIATDKPDQCAGPIPFARYFEDFSAPHVGEMPEEEIMDSGEHPASEPFDPVTIDGVRFDQEVNYSTHEYGRFIFDLKGPRAFLRRGRDFVDIHTYRGNLVSRWVIDGQTTFEQPHLDFGKTTKDAFDAAVARAEKEGFTVYPHADEFLEPIGYPQANGSSLGGYTVLVNEGRFSPSDPRIVLATIDQDGPCEWGDSGVGNFFIHPDDLAACNFDRVIFGWDCL</sequence>
<dbReference type="OrthoDB" id="4929513at2"/>
<dbReference type="EMBL" id="CR931997">
    <property type="protein sequence ID" value="CAI37745.1"/>
    <property type="molecule type" value="Genomic_DNA"/>
</dbReference>
<dbReference type="PANTHER" id="PTHR36436:SF6">
    <property type="entry name" value="SLL5081 PROTEIN"/>
    <property type="match status" value="1"/>
</dbReference>
<gene>
    <name evidence="1" type="ordered locus">jk1572</name>
</gene>
<dbReference type="Pfam" id="PF09234">
    <property type="entry name" value="DUF1963"/>
    <property type="match status" value="1"/>
</dbReference>
<protein>
    <recommendedName>
        <fullName evidence="3">DUF1963 domain-containing protein</fullName>
    </recommendedName>
</protein>
<dbReference type="InterPro" id="IPR035948">
    <property type="entry name" value="YwqG-like_sf"/>
</dbReference>
<dbReference type="HOGENOM" id="CLU_056726_0_0_11"/>
<evidence type="ECO:0008006" key="3">
    <source>
        <dbReference type="Google" id="ProtNLM"/>
    </source>
</evidence>
<name>Q4JTW2_CORJK</name>
<evidence type="ECO:0000313" key="1">
    <source>
        <dbReference type="EMBL" id="CAI37745.1"/>
    </source>
</evidence>
<evidence type="ECO:0000313" key="2">
    <source>
        <dbReference type="Proteomes" id="UP000000545"/>
    </source>
</evidence>